<sequence>MKSAALLPPGSPRWNRAAWERRTRHISFNALLLSSRGQSPDPPASASEQLHCVLRVEAAPPCFFGPDSISLPVAGTAVAEAEDSGYTALGHCCQSCSSLAQLPLSMKRNSRKTSSQGFF</sequence>
<reference evidence="1 2" key="1">
    <citation type="submission" date="2023-09" db="EMBL/GenBank/DDBJ databases">
        <authorList>
            <person name="Wang M."/>
        </authorList>
    </citation>
    <scope>NUCLEOTIDE SEQUENCE [LARGE SCALE GENOMIC DNA]</scope>
    <source>
        <strain evidence="1">GT-2023</strain>
        <tissue evidence="1">Liver</tissue>
    </source>
</reference>
<organism evidence="1 2">
    <name type="scientific">Cirrhinus molitorella</name>
    <name type="common">mud carp</name>
    <dbReference type="NCBI Taxonomy" id="172907"/>
    <lineage>
        <taxon>Eukaryota</taxon>
        <taxon>Metazoa</taxon>
        <taxon>Chordata</taxon>
        <taxon>Craniata</taxon>
        <taxon>Vertebrata</taxon>
        <taxon>Euteleostomi</taxon>
        <taxon>Actinopterygii</taxon>
        <taxon>Neopterygii</taxon>
        <taxon>Teleostei</taxon>
        <taxon>Ostariophysi</taxon>
        <taxon>Cypriniformes</taxon>
        <taxon>Cyprinidae</taxon>
        <taxon>Labeoninae</taxon>
        <taxon>Labeonini</taxon>
        <taxon>Cirrhinus</taxon>
    </lineage>
</organism>
<evidence type="ECO:0000313" key="2">
    <source>
        <dbReference type="Proteomes" id="UP001558613"/>
    </source>
</evidence>
<gene>
    <name evidence="1" type="ORF">QQF64_032865</name>
</gene>
<dbReference type="Proteomes" id="UP001558613">
    <property type="component" value="Unassembled WGS sequence"/>
</dbReference>
<proteinExistence type="predicted"/>
<name>A0ABR3MSE4_9TELE</name>
<comment type="caution">
    <text evidence="1">The sequence shown here is derived from an EMBL/GenBank/DDBJ whole genome shotgun (WGS) entry which is preliminary data.</text>
</comment>
<dbReference type="EMBL" id="JAYMGO010000009">
    <property type="protein sequence ID" value="KAL1267502.1"/>
    <property type="molecule type" value="Genomic_DNA"/>
</dbReference>
<keyword evidence="2" id="KW-1185">Reference proteome</keyword>
<accession>A0ABR3MSE4</accession>
<protein>
    <submittedName>
        <fullName evidence="1">Uncharacterized protein</fullName>
    </submittedName>
</protein>
<evidence type="ECO:0000313" key="1">
    <source>
        <dbReference type="EMBL" id="KAL1267502.1"/>
    </source>
</evidence>